<protein>
    <submittedName>
        <fullName evidence="1">InlB B-repeat-containing protein</fullName>
    </submittedName>
</protein>
<gene>
    <name evidence="1" type="ORF">QNJ86_08685</name>
</gene>
<sequence>MPDMRHISKPHTRPLLVVLLFLLVFSAALMLVLPQAKALADTGPTMLSINIKNSSIYTITLDNDGVEPNQTFDVVYDAYLGSVTPPKQRDGYSFLGYFDSANKMYFDTEGKGLGKWDKTSDTTLYAHWALQIQCTFPSKALVRVDAAGNITGQEGLPFSSTSAGAIKITAVESSQDSGADSLFVGVATLRGTRILLTPPAASGSTVEVPLTTATTTTTIPGEGWTIAAGTIDNPSTLLVDFSLSLPDGAQLNYLAGDGEVSVANLSYVVSAA</sequence>
<dbReference type="Proteomes" id="UP001232750">
    <property type="component" value="Unassembled WGS sequence"/>
</dbReference>
<dbReference type="Gene3D" id="2.60.40.4270">
    <property type="entry name" value="Listeria-Bacteroides repeat domain"/>
    <property type="match status" value="1"/>
</dbReference>
<organism evidence="1 2">
    <name type="scientific">Gordonibacter faecis</name>
    <dbReference type="NCBI Taxonomy" id="3047475"/>
    <lineage>
        <taxon>Bacteria</taxon>
        <taxon>Bacillati</taxon>
        <taxon>Actinomycetota</taxon>
        <taxon>Coriobacteriia</taxon>
        <taxon>Eggerthellales</taxon>
        <taxon>Eggerthellaceae</taxon>
        <taxon>Gordonibacter</taxon>
    </lineage>
</organism>
<proteinExistence type="predicted"/>
<dbReference type="RefSeq" id="WP_283832218.1">
    <property type="nucleotide sequence ID" value="NZ_JASJEU010000015.1"/>
</dbReference>
<evidence type="ECO:0000313" key="2">
    <source>
        <dbReference type="Proteomes" id="UP001232750"/>
    </source>
</evidence>
<name>A0ABT7DMV7_9ACTN</name>
<dbReference type="InterPro" id="IPR042229">
    <property type="entry name" value="Listeria/Bacterioides_rpt_sf"/>
</dbReference>
<keyword evidence="2" id="KW-1185">Reference proteome</keyword>
<evidence type="ECO:0000313" key="1">
    <source>
        <dbReference type="EMBL" id="MDJ1650875.1"/>
    </source>
</evidence>
<comment type="caution">
    <text evidence="1">The sequence shown here is derived from an EMBL/GenBank/DDBJ whole genome shotgun (WGS) entry which is preliminary data.</text>
</comment>
<dbReference type="EMBL" id="JASJEU010000015">
    <property type="protein sequence ID" value="MDJ1650875.1"/>
    <property type="molecule type" value="Genomic_DNA"/>
</dbReference>
<reference evidence="1 2" key="1">
    <citation type="submission" date="2023-05" db="EMBL/GenBank/DDBJ databases">
        <title>Gordonibacter KGMB12511T sp. nov., isolated from faeces of healthy Korean.</title>
        <authorList>
            <person name="Kim H.S."/>
            <person name="Kim J.-S."/>
            <person name="Suh M.K."/>
            <person name="Eom M.K."/>
            <person name="Do H.E."/>
            <person name="Lee J.-S."/>
        </authorList>
    </citation>
    <scope>NUCLEOTIDE SEQUENCE [LARGE SCALE GENOMIC DNA]</scope>
    <source>
        <strain evidence="1 2">KGMB12511</strain>
    </source>
</reference>
<accession>A0ABT7DMV7</accession>